<dbReference type="CDD" id="cd00773">
    <property type="entry name" value="HisRS-like_core"/>
    <property type="match status" value="1"/>
</dbReference>
<feature type="binding site" evidence="9">
    <location>
        <begin position="301"/>
        <end position="302"/>
    </location>
    <ligand>
        <name>L-histidine</name>
        <dbReference type="ChEBI" id="CHEBI:57595"/>
    </ligand>
</feature>
<evidence type="ECO:0000256" key="2">
    <source>
        <dbReference type="ARBA" id="ARBA00012815"/>
    </source>
</evidence>
<evidence type="ECO:0000256" key="6">
    <source>
        <dbReference type="ARBA" id="ARBA00022917"/>
    </source>
</evidence>
<gene>
    <name evidence="11" type="ORF">B4U80_05993</name>
</gene>
<dbReference type="InterPro" id="IPR006195">
    <property type="entry name" value="aa-tRNA-synth_II"/>
</dbReference>
<dbReference type="EC" id="6.1.1.21" evidence="2"/>
<dbReference type="CDD" id="cd00859">
    <property type="entry name" value="HisRS_anticodon"/>
    <property type="match status" value="1"/>
</dbReference>
<reference evidence="11 12" key="1">
    <citation type="journal article" date="2018" name="Gigascience">
        <title>Genomes of trombidid mites reveal novel predicted allergens and laterally-transferred genes associated with secondary metabolism.</title>
        <authorList>
            <person name="Dong X."/>
            <person name="Chaisiri K."/>
            <person name="Xia D."/>
            <person name="Armstrong S.D."/>
            <person name="Fang Y."/>
            <person name="Donnelly M.J."/>
            <person name="Kadowaki T."/>
            <person name="McGarry J.W."/>
            <person name="Darby A.C."/>
            <person name="Makepeace B.L."/>
        </authorList>
    </citation>
    <scope>NUCLEOTIDE SEQUENCE [LARGE SCALE GENOMIC DNA]</scope>
    <source>
        <strain evidence="11">UoL-UT</strain>
    </source>
</reference>
<dbReference type="Gene3D" id="3.40.50.800">
    <property type="entry name" value="Anticodon-binding domain"/>
    <property type="match status" value="1"/>
</dbReference>
<dbReference type="Pfam" id="PF03129">
    <property type="entry name" value="HGTP_anticodon"/>
    <property type="match status" value="1"/>
</dbReference>
<evidence type="ECO:0000313" key="12">
    <source>
        <dbReference type="Proteomes" id="UP000288716"/>
    </source>
</evidence>
<comment type="similarity">
    <text evidence="1">Belongs to the class-II aminoacyl-tRNA synthetase family.</text>
</comment>
<evidence type="ECO:0000256" key="1">
    <source>
        <dbReference type="ARBA" id="ARBA00008226"/>
    </source>
</evidence>
<dbReference type="STRING" id="299467.A0A443SWB9"/>
<dbReference type="FunFam" id="3.40.50.800:FF:000012">
    <property type="entry name" value="Histidine--tRNA ligase, cytoplasmic"/>
    <property type="match status" value="1"/>
</dbReference>
<evidence type="ECO:0000256" key="7">
    <source>
        <dbReference type="ARBA" id="ARBA00023146"/>
    </source>
</evidence>
<dbReference type="AlphaFoldDB" id="A0A443SWB9"/>
<dbReference type="NCBIfam" id="TIGR00442">
    <property type="entry name" value="hisS"/>
    <property type="match status" value="1"/>
</dbReference>
<dbReference type="OrthoDB" id="1906957at2759"/>
<dbReference type="GO" id="GO:0005829">
    <property type="term" value="C:cytosol"/>
    <property type="evidence" value="ECO:0007669"/>
    <property type="project" value="TreeGrafter"/>
</dbReference>
<dbReference type="PANTHER" id="PTHR11476">
    <property type="entry name" value="HISTIDYL-TRNA SYNTHETASE"/>
    <property type="match status" value="1"/>
</dbReference>
<dbReference type="GO" id="GO:0006427">
    <property type="term" value="P:histidyl-tRNA aminoacylation"/>
    <property type="evidence" value="ECO:0007669"/>
    <property type="project" value="InterPro"/>
</dbReference>
<evidence type="ECO:0000256" key="9">
    <source>
        <dbReference type="PIRSR" id="PIRSR001549-1"/>
    </source>
</evidence>
<feature type="binding site" evidence="9">
    <location>
        <position position="297"/>
    </location>
    <ligand>
        <name>L-histidine</name>
        <dbReference type="ChEBI" id="CHEBI:57595"/>
    </ligand>
</feature>
<dbReference type="Proteomes" id="UP000288716">
    <property type="component" value="Unassembled WGS sequence"/>
</dbReference>
<evidence type="ECO:0000256" key="4">
    <source>
        <dbReference type="ARBA" id="ARBA00022741"/>
    </source>
</evidence>
<keyword evidence="6" id="KW-0648">Protein biosynthesis</keyword>
<dbReference type="InterPro" id="IPR033656">
    <property type="entry name" value="HisRS_anticodon"/>
</dbReference>
<keyword evidence="4" id="KW-0547">Nucleotide-binding</keyword>
<dbReference type="PIRSF" id="PIRSF001549">
    <property type="entry name" value="His-tRNA_synth"/>
    <property type="match status" value="1"/>
</dbReference>
<dbReference type="SUPFAM" id="SSF52954">
    <property type="entry name" value="Class II aaRS ABD-related"/>
    <property type="match status" value="1"/>
</dbReference>
<evidence type="ECO:0000259" key="10">
    <source>
        <dbReference type="PROSITE" id="PS50862"/>
    </source>
</evidence>
<evidence type="ECO:0000256" key="5">
    <source>
        <dbReference type="ARBA" id="ARBA00022840"/>
    </source>
</evidence>
<dbReference type="GO" id="GO:0003723">
    <property type="term" value="F:RNA binding"/>
    <property type="evidence" value="ECO:0007669"/>
    <property type="project" value="TreeGrafter"/>
</dbReference>
<feature type="binding site" evidence="9">
    <location>
        <position position="145"/>
    </location>
    <ligand>
        <name>L-histidine</name>
        <dbReference type="ChEBI" id="CHEBI:57595"/>
    </ligand>
</feature>
<dbReference type="Gene3D" id="3.30.930.10">
    <property type="entry name" value="Bira Bifunctional Protein, Domain 2"/>
    <property type="match status" value="1"/>
</dbReference>
<organism evidence="11 12">
    <name type="scientific">Leptotrombidium deliense</name>
    <dbReference type="NCBI Taxonomy" id="299467"/>
    <lineage>
        <taxon>Eukaryota</taxon>
        <taxon>Metazoa</taxon>
        <taxon>Ecdysozoa</taxon>
        <taxon>Arthropoda</taxon>
        <taxon>Chelicerata</taxon>
        <taxon>Arachnida</taxon>
        <taxon>Acari</taxon>
        <taxon>Acariformes</taxon>
        <taxon>Trombidiformes</taxon>
        <taxon>Prostigmata</taxon>
        <taxon>Anystina</taxon>
        <taxon>Parasitengona</taxon>
        <taxon>Trombiculoidea</taxon>
        <taxon>Trombiculidae</taxon>
        <taxon>Leptotrombidium</taxon>
    </lineage>
</organism>
<comment type="caution">
    <text evidence="11">The sequence shown here is derived from an EMBL/GenBank/DDBJ whole genome shotgun (WGS) entry which is preliminary data.</text>
</comment>
<feature type="binding site" evidence="9">
    <location>
        <position position="149"/>
    </location>
    <ligand>
        <name>L-histidine</name>
        <dbReference type="ChEBI" id="CHEBI:57595"/>
    </ligand>
</feature>
<proteinExistence type="inferred from homology"/>
<dbReference type="GO" id="GO:0004821">
    <property type="term" value="F:histidine-tRNA ligase activity"/>
    <property type="evidence" value="ECO:0007669"/>
    <property type="project" value="UniProtKB-EC"/>
</dbReference>
<dbReference type="SUPFAM" id="SSF55681">
    <property type="entry name" value="Class II aaRS and biotin synthetases"/>
    <property type="match status" value="1"/>
</dbReference>
<dbReference type="GO" id="GO:0032543">
    <property type="term" value="P:mitochondrial translation"/>
    <property type="evidence" value="ECO:0007669"/>
    <property type="project" value="TreeGrafter"/>
</dbReference>
<dbReference type="GO" id="GO:0005524">
    <property type="term" value="F:ATP binding"/>
    <property type="evidence" value="ECO:0007669"/>
    <property type="project" value="UniProtKB-KW"/>
</dbReference>
<dbReference type="InterPro" id="IPR036621">
    <property type="entry name" value="Anticodon-bd_dom_sf"/>
</dbReference>
<evidence type="ECO:0000313" key="11">
    <source>
        <dbReference type="EMBL" id="RWS31800.1"/>
    </source>
</evidence>
<dbReference type="Pfam" id="PF13393">
    <property type="entry name" value="tRNA-synt_His"/>
    <property type="match status" value="1"/>
</dbReference>
<dbReference type="InterPro" id="IPR004516">
    <property type="entry name" value="HisRS/HisZ"/>
</dbReference>
<feature type="domain" description="Aminoacyl-transfer RNA synthetases class-II family profile" evidence="10">
    <location>
        <begin position="2"/>
        <end position="367"/>
    </location>
</feature>
<keyword evidence="7" id="KW-0030">Aminoacyl-tRNA synthetase</keyword>
<comment type="catalytic activity">
    <reaction evidence="8">
        <text>tRNA(His) + L-histidine + ATP = L-histidyl-tRNA(His) + AMP + diphosphate + H(+)</text>
        <dbReference type="Rhea" id="RHEA:17313"/>
        <dbReference type="Rhea" id="RHEA-COMP:9665"/>
        <dbReference type="Rhea" id="RHEA-COMP:9689"/>
        <dbReference type="ChEBI" id="CHEBI:15378"/>
        <dbReference type="ChEBI" id="CHEBI:30616"/>
        <dbReference type="ChEBI" id="CHEBI:33019"/>
        <dbReference type="ChEBI" id="CHEBI:57595"/>
        <dbReference type="ChEBI" id="CHEBI:78442"/>
        <dbReference type="ChEBI" id="CHEBI:78527"/>
        <dbReference type="ChEBI" id="CHEBI:456215"/>
        <dbReference type="EC" id="6.1.1.21"/>
    </reaction>
</comment>
<dbReference type="FunFam" id="3.30.930.10:FF:000021">
    <property type="entry name" value="Probable histidine--tRNA ligase, mitochondrial"/>
    <property type="match status" value="1"/>
</dbReference>
<protein>
    <recommendedName>
        <fullName evidence="2">histidine--tRNA ligase</fullName>
        <ecNumber evidence="2">6.1.1.21</ecNumber>
    </recommendedName>
</protein>
<accession>A0A443SWB9</accession>
<evidence type="ECO:0000256" key="8">
    <source>
        <dbReference type="ARBA" id="ARBA00047639"/>
    </source>
</evidence>
<dbReference type="InterPro" id="IPR041715">
    <property type="entry name" value="HisRS-like_core"/>
</dbReference>
<dbReference type="InterPro" id="IPR004154">
    <property type="entry name" value="Anticodon-bd"/>
</dbReference>
<dbReference type="GO" id="GO:0005739">
    <property type="term" value="C:mitochondrion"/>
    <property type="evidence" value="ECO:0007669"/>
    <property type="project" value="TreeGrafter"/>
</dbReference>
<name>A0A443SWB9_9ACAR</name>
<keyword evidence="3 11" id="KW-0436">Ligase</keyword>
<dbReference type="EMBL" id="NCKV01000057">
    <property type="protein sequence ID" value="RWS31800.1"/>
    <property type="molecule type" value="Genomic_DNA"/>
</dbReference>
<feature type="binding site" evidence="9">
    <location>
        <position position="129"/>
    </location>
    <ligand>
        <name>L-histidine</name>
        <dbReference type="ChEBI" id="CHEBI:57595"/>
    </ligand>
</feature>
<sequence>MDAEVSKLLQVKARLNNNEDNTKSKFILKTPKGMQDYGPQQTSVREVVFETITKCFKRHGGQSIDTPVCELKETLTGKYGEDSKLIYDLADQGGEILSLRYDLTVPFARYLAQNKVGNLKRYQIGKVYRRDNPVMTKGRYREFYQCDFDIAGPGHPLIADSECLRVVYEILHSLDIKCFEIKVNSRKILEGLASVCGVPDGKFKLICSSIDKLDKLSWEEVKREMCTEKGLEESVANKIGEFVKLSGDISLADKLLASDLGTNEAAKQGIEEVKLLFKYCAAMGIDKVMKFDLSLARGLDYYTGVIFETILSGEQEVGSIAAGGRYDDLVALFSDKKHSVPCVGVSIGIERIFTIMERNEAARKFYPTKCFVMSAGKDMTVERFKILTELWNADIPSEHSLKSNPKPLTQYQFCEEKGIPFIITIGGDELSKGIVKIRDIRKRVDVEVKRVEMVQHLKKLIDEM</sequence>
<dbReference type="InterPro" id="IPR015807">
    <property type="entry name" value="His-tRNA-ligase"/>
</dbReference>
<dbReference type="PROSITE" id="PS50862">
    <property type="entry name" value="AA_TRNA_LIGASE_II"/>
    <property type="match status" value="1"/>
</dbReference>
<keyword evidence="5" id="KW-0067">ATP-binding</keyword>
<evidence type="ECO:0000256" key="3">
    <source>
        <dbReference type="ARBA" id="ARBA00022598"/>
    </source>
</evidence>
<dbReference type="InterPro" id="IPR045864">
    <property type="entry name" value="aa-tRNA-synth_II/BPL/LPL"/>
</dbReference>
<dbReference type="VEuPathDB" id="VectorBase:LDEU000238"/>
<feature type="binding site" evidence="9">
    <location>
        <begin position="102"/>
        <end position="104"/>
    </location>
    <ligand>
        <name>L-histidine</name>
        <dbReference type="ChEBI" id="CHEBI:57595"/>
    </ligand>
</feature>
<dbReference type="PANTHER" id="PTHR11476:SF7">
    <property type="entry name" value="HISTIDINE--TRNA LIGASE"/>
    <property type="match status" value="1"/>
</dbReference>
<keyword evidence="12" id="KW-1185">Reference proteome</keyword>